<name>A0ABR6PJL9_9SPHI</name>
<sequence>MNFRINAIKYIHDVTVNLQRNASNYQYHVWLVYFSDVFIYGKICLLKNDRNVFYICFINLNYYF</sequence>
<gene>
    <name evidence="1" type="ORF">HDF23_002715</name>
</gene>
<evidence type="ECO:0000313" key="1">
    <source>
        <dbReference type="EMBL" id="MBB6109959.1"/>
    </source>
</evidence>
<evidence type="ECO:0000313" key="2">
    <source>
        <dbReference type="Proteomes" id="UP000541583"/>
    </source>
</evidence>
<comment type="caution">
    <text evidence="1">The sequence shown here is derived from an EMBL/GenBank/DDBJ whole genome shotgun (WGS) entry which is preliminary data.</text>
</comment>
<reference evidence="1 2" key="1">
    <citation type="submission" date="2020-08" db="EMBL/GenBank/DDBJ databases">
        <title>Genomic Encyclopedia of Type Strains, Phase IV (KMG-V): Genome sequencing to study the core and pangenomes of soil and plant-associated prokaryotes.</title>
        <authorList>
            <person name="Whitman W."/>
        </authorList>
    </citation>
    <scope>NUCLEOTIDE SEQUENCE [LARGE SCALE GENOMIC DNA]</scope>
    <source>
        <strain evidence="1 2">ANJLi2</strain>
    </source>
</reference>
<keyword evidence="2" id="KW-1185">Reference proteome</keyword>
<accession>A0ABR6PJL9</accession>
<proteinExistence type="predicted"/>
<dbReference type="EMBL" id="JACHCB010000006">
    <property type="protein sequence ID" value="MBB6109959.1"/>
    <property type="molecule type" value="Genomic_DNA"/>
</dbReference>
<dbReference type="Proteomes" id="UP000541583">
    <property type="component" value="Unassembled WGS sequence"/>
</dbReference>
<organism evidence="1 2">
    <name type="scientific">Mucilaginibacter lappiensis</name>
    <dbReference type="NCBI Taxonomy" id="354630"/>
    <lineage>
        <taxon>Bacteria</taxon>
        <taxon>Pseudomonadati</taxon>
        <taxon>Bacteroidota</taxon>
        <taxon>Sphingobacteriia</taxon>
        <taxon>Sphingobacteriales</taxon>
        <taxon>Sphingobacteriaceae</taxon>
        <taxon>Mucilaginibacter</taxon>
    </lineage>
</organism>
<protein>
    <submittedName>
        <fullName evidence="1">Uncharacterized protein</fullName>
    </submittedName>
</protein>